<evidence type="ECO:0000313" key="6">
    <source>
        <dbReference type="EMBL" id="MDF9745028.1"/>
    </source>
</evidence>
<dbReference type="EMBL" id="JAMQOT010000002">
    <property type="protein sequence ID" value="MDF9745028.1"/>
    <property type="molecule type" value="Genomic_DNA"/>
</dbReference>
<sequence length="181" mass="19729">MVSIANVVGSGSLNVELDVEQLGADLDVPYTEYDPENYHGLYVRLVEGGPLITVYRSGKYIISGCSTFEELEDTNEKFLEHLIEFGIIDSDLDPGFTVQNVVCTADLGHSVNLNALAIGLGLEAVEYEPEQFPGLVYRPPEFPTVLLLFANGKVVVTGSPDIQTAEDAFSNLESQIDDLLE</sequence>
<dbReference type="PANTHER" id="PTHR10126">
    <property type="entry name" value="TATA-BOX BINDING PROTEIN"/>
    <property type="match status" value="1"/>
</dbReference>
<evidence type="ECO:0000256" key="3">
    <source>
        <dbReference type="ARBA" id="ARBA00023125"/>
    </source>
</evidence>
<comment type="similarity">
    <text evidence="1 5">Belongs to the TBP family.</text>
</comment>
<evidence type="ECO:0000256" key="5">
    <source>
        <dbReference type="HAMAP-Rule" id="MF_00408"/>
    </source>
</evidence>
<dbReference type="AlphaFoldDB" id="A0A9Q4KXD0"/>
<keyword evidence="3 5" id="KW-0238">DNA-binding</keyword>
<comment type="caution">
    <text evidence="5">Lacks conserved residue(s) required for the propagation of feature annotation.</text>
</comment>
<protein>
    <recommendedName>
        <fullName evidence="5">TATA-box-binding protein</fullName>
    </recommendedName>
    <alternativeName>
        <fullName evidence="5">Box A-binding protein</fullName>
        <shortName evidence="5">BAP</shortName>
    </alternativeName>
    <alternativeName>
        <fullName evidence="5">TATA sequence-binding protein</fullName>
        <shortName evidence="5">TBP</shortName>
    </alternativeName>
    <alternativeName>
        <fullName evidence="5">TATA-box factor</fullName>
    </alternativeName>
</protein>
<dbReference type="GO" id="GO:0003677">
    <property type="term" value="F:DNA binding"/>
    <property type="evidence" value="ECO:0007669"/>
    <property type="project" value="UniProtKB-KW"/>
</dbReference>
<comment type="caution">
    <text evidence="6">The sequence shown here is derived from an EMBL/GenBank/DDBJ whole genome shotgun (WGS) entry which is preliminary data.</text>
</comment>
<dbReference type="Pfam" id="PF00352">
    <property type="entry name" value="TBP"/>
    <property type="match status" value="2"/>
</dbReference>
<dbReference type="PRINTS" id="PR00686">
    <property type="entry name" value="TIFACTORIID"/>
</dbReference>
<dbReference type="InterPro" id="IPR000814">
    <property type="entry name" value="TBP"/>
</dbReference>
<evidence type="ECO:0000256" key="1">
    <source>
        <dbReference type="ARBA" id="ARBA00005560"/>
    </source>
</evidence>
<dbReference type="Proteomes" id="UP001154061">
    <property type="component" value="Unassembled WGS sequence"/>
</dbReference>
<keyword evidence="4 5" id="KW-0804">Transcription</keyword>
<dbReference type="NCBIfam" id="NF001593">
    <property type="entry name" value="PRK00394.1-2"/>
    <property type="match status" value="1"/>
</dbReference>
<dbReference type="InterPro" id="IPR012295">
    <property type="entry name" value="TBP_dom_sf"/>
</dbReference>
<dbReference type="RefSeq" id="WP_277520512.1">
    <property type="nucleotide sequence ID" value="NZ_JAMQOT010000002.1"/>
</dbReference>
<dbReference type="GO" id="GO:0003700">
    <property type="term" value="F:DNA-binding transcription factor activity"/>
    <property type="evidence" value="ECO:0007669"/>
    <property type="project" value="UniProtKB-UniRule"/>
</dbReference>
<dbReference type="HAMAP" id="MF_00408">
    <property type="entry name" value="TATA_bind_prot_arch"/>
    <property type="match status" value="1"/>
</dbReference>
<keyword evidence="5" id="KW-0805">Transcription regulation</keyword>
<keyword evidence="2 5" id="KW-0677">Repeat</keyword>
<evidence type="ECO:0000313" key="7">
    <source>
        <dbReference type="Proteomes" id="UP001154061"/>
    </source>
</evidence>
<keyword evidence="7" id="KW-1185">Reference proteome</keyword>
<reference evidence="6" key="1">
    <citation type="submission" date="2022-06" db="EMBL/GenBank/DDBJ databases">
        <title>Natrinema sp. a new haloarchaeum isolate from saline soil.</title>
        <authorList>
            <person name="Strakova D."/>
            <person name="Galisteo C."/>
            <person name="Sanchez-Porro C."/>
            <person name="Ventosa A."/>
        </authorList>
    </citation>
    <scope>NUCLEOTIDE SEQUENCE</scope>
    <source>
        <strain evidence="6">S1CR25-10</strain>
    </source>
</reference>
<organism evidence="6 7">
    <name type="scientific">Natrinema salsiterrestre</name>
    <dbReference type="NCBI Taxonomy" id="2950540"/>
    <lineage>
        <taxon>Archaea</taxon>
        <taxon>Methanobacteriati</taxon>
        <taxon>Methanobacteriota</taxon>
        <taxon>Stenosarchaea group</taxon>
        <taxon>Halobacteria</taxon>
        <taxon>Halobacteriales</taxon>
        <taxon>Natrialbaceae</taxon>
        <taxon>Natrinema</taxon>
    </lineage>
</organism>
<dbReference type="GO" id="GO:0006352">
    <property type="term" value="P:DNA-templated transcription initiation"/>
    <property type="evidence" value="ECO:0007669"/>
    <property type="project" value="InterPro"/>
</dbReference>
<evidence type="ECO:0000256" key="2">
    <source>
        <dbReference type="ARBA" id="ARBA00022737"/>
    </source>
</evidence>
<dbReference type="Gene3D" id="3.30.310.10">
    <property type="entry name" value="TATA-Binding Protein"/>
    <property type="match status" value="2"/>
</dbReference>
<proteinExistence type="inferred from homology"/>
<accession>A0A9Q4KXD0</accession>
<gene>
    <name evidence="5" type="primary">tbp</name>
    <name evidence="6" type="ORF">NDI89_05450</name>
</gene>
<comment type="function">
    <text evidence="5">General factor that plays a role in the activation of archaeal genes transcribed by RNA polymerase. Binds specifically to the TATA box promoter element which lies close to the position of transcription initiation.</text>
</comment>
<dbReference type="SUPFAM" id="SSF55945">
    <property type="entry name" value="TATA-box binding protein-like"/>
    <property type="match status" value="2"/>
</dbReference>
<evidence type="ECO:0000256" key="4">
    <source>
        <dbReference type="ARBA" id="ARBA00023163"/>
    </source>
</evidence>
<name>A0A9Q4KXD0_9EURY</name>